<evidence type="ECO:0000256" key="1">
    <source>
        <dbReference type="SAM" id="SignalP"/>
    </source>
</evidence>
<organism evidence="2 3">
    <name type="scientific">Cordylochernes scorpioides</name>
    <dbReference type="NCBI Taxonomy" id="51811"/>
    <lineage>
        <taxon>Eukaryota</taxon>
        <taxon>Metazoa</taxon>
        <taxon>Ecdysozoa</taxon>
        <taxon>Arthropoda</taxon>
        <taxon>Chelicerata</taxon>
        <taxon>Arachnida</taxon>
        <taxon>Pseudoscorpiones</taxon>
        <taxon>Cheliferoidea</taxon>
        <taxon>Chernetidae</taxon>
        <taxon>Cordylochernes</taxon>
    </lineage>
</organism>
<proteinExistence type="predicted"/>
<evidence type="ECO:0000313" key="3">
    <source>
        <dbReference type="Proteomes" id="UP001235939"/>
    </source>
</evidence>
<sequence length="164" mass="18739">MSCAIFCLVVNLLKRPLRVTEVVDYEDIYNRSKDRGLVFDIFKNMEEKVDPRLEYLKKCSMQSLHFKADKFDKMLLVDQLKNIILSFLHTEGIGGLLVLSENAQGQLIPFNNFPNLLKGKGIYFVKTIYEPISPDNILSGLISGDLSSSPLEQLKIVTDEDIFY</sequence>
<protein>
    <submittedName>
        <fullName evidence="2">DNAH17</fullName>
    </submittedName>
</protein>
<dbReference type="EMBL" id="CP092865">
    <property type="protein sequence ID" value="UYV64231.1"/>
    <property type="molecule type" value="Genomic_DNA"/>
</dbReference>
<feature type="signal peptide" evidence="1">
    <location>
        <begin position="1"/>
        <end position="19"/>
    </location>
</feature>
<reference evidence="2 3" key="1">
    <citation type="submission" date="2022-01" db="EMBL/GenBank/DDBJ databases">
        <title>A chromosomal length assembly of Cordylochernes scorpioides.</title>
        <authorList>
            <person name="Zeh D."/>
            <person name="Zeh J."/>
        </authorList>
    </citation>
    <scope>NUCLEOTIDE SEQUENCE [LARGE SCALE GENOMIC DNA]</scope>
    <source>
        <strain evidence="2">IN4F17</strain>
        <tissue evidence="2">Whole Body</tissue>
    </source>
</reference>
<feature type="chain" id="PRO_5047312557" evidence="1">
    <location>
        <begin position="20"/>
        <end position="164"/>
    </location>
</feature>
<accession>A0ABY6K7H0</accession>
<dbReference type="Proteomes" id="UP001235939">
    <property type="component" value="Chromosome 03"/>
</dbReference>
<keyword evidence="3" id="KW-1185">Reference proteome</keyword>
<keyword evidence="1" id="KW-0732">Signal</keyword>
<gene>
    <name evidence="2" type="ORF">LAZ67_3000008</name>
</gene>
<evidence type="ECO:0000313" key="2">
    <source>
        <dbReference type="EMBL" id="UYV64231.1"/>
    </source>
</evidence>
<name>A0ABY6K7H0_9ARAC</name>